<dbReference type="STRING" id="1306406.J116_009155"/>
<sequence>MVVSLLFLALAFFAVGQAGATRNGAQSAADAAVLAAAKESRDRFVLGDLDLEGWGELFDGALTGENGCGASHAYAASNGASVTGCSPLGDGRWGFHVSVRSAKPVGDTILPGTEGQHAVATATAVIVPRCSFEAAADEPTAEEPPADDPAGDETSADKKKPSPGSLDCEGTQVDLDPEALPDMSDLFEVRLTED</sequence>
<evidence type="ECO:0000256" key="2">
    <source>
        <dbReference type="SAM" id="SignalP"/>
    </source>
</evidence>
<organism evidence="4 5">
    <name type="scientific">Streptomyces thermolilacinus SPC6</name>
    <dbReference type="NCBI Taxonomy" id="1306406"/>
    <lineage>
        <taxon>Bacteria</taxon>
        <taxon>Bacillati</taxon>
        <taxon>Actinomycetota</taxon>
        <taxon>Actinomycetes</taxon>
        <taxon>Kitasatosporales</taxon>
        <taxon>Streptomycetaceae</taxon>
        <taxon>Streptomyces</taxon>
    </lineage>
</organism>
<evidence type="ECO:0000313" key="5">
    <source>
        <dbReference type="Proteomes" id="UP000095329"/>
    </source>
</evidence>
<dbReference type="AlphaFoldDB" id="A0A1D3DQL7"/>
<proteinExistence type="predicted"/>
<name>A0A1D3DQL7_9ACTN</name>
<comment type="caution">
    <text evidence="4">The sequence shown here is derived from an EMBL/GenBank/DDBJ whole genome shotgun (WGS) entry which is preliminary data.</text>
</comment>
<protein>
    <recommendedName>
        <fullName evidence="3">Putative Flp pilus-assembly TadG-like N-terminal domain-containing protein</fullName>
    </recommendedName>
</protein>
<evidence type="ECO:0000313" key="4">
    <source>
        <dbReference type="EMBL" id="OEJ94613.1"/>
    </source>
</evidence>
<keyword evidence="5" id="KW-1185">Reference proteome</keyword>
<feature type="signal peptide" evidence="2">
    <location>
        <begin position="1"/>
        <end position="20"/>
    </location>
</feature>
<feature type="compositionally biased region" description="Acidic residues" evidence="1">
    <location>
        <begin position="136"/>
        <end position="151"/>
    </location>
</feature>
<reference evidence="4 5" key="1">
    <citation type="journal article" date="2013" name="Genome Announc.">
        <title>Genome Sequence of Streptomyces violaceusniger Strain SPC6, a Halotolerant Streptomycete That Exhibits Rapid Growth and Development.</title>
        <authorList>
            <person name="Chen X."/>
            <person name="Zhang B."/>
            <person name="Zhang W."/>
            <person name="Wu X."/>
            <person name="Zhang M."/>
            <person name="Chen T."/>
            <person name="Liu G."/>
            <person name="Dyson P."/>
        </authorList>
    </citation>
    <scope>NUCLEOTIDE SEQUENCE [LARGE SCALE GENOMIC DNA]</scope>
    <source>
        <strain evidence="4 5">SPC6</strain>
    </source>
</reference>
<dbReference type="InterPro" id="IPR028087">
    <property type="entry name" value="Tad_N"/>
</dbReference>
<feature type="region of interest" description="Disordered" evidence="1">
    <location>
        <begin position="136"/>
        <end position="184"/>
    </location>
</feature>
<feature type="chain" id="PRO_5008914722" description="Putative Flp pilus-assembly TadG-like N-terminal domain-containing protein" evidence="2">
    <location>
        <begin position="21"/>
        <end position="194"/>
    </location>
</feature>
<keyword evidence="2" id="KW-0732">Signal</keyword>
<feature type="domain" description="Putative Flp pilus-assembly TadG-like N-terminal" evidence="3">
    <location>
        <begin position="1"/>
        <end position="38"/>
    </location>
</feature>
<evidence type="ECO:0000259" key="3">
    <source>
        <dbReference type="Pfam" id="PF13400"/>
    </source>
</evidence>
<dbReference type="EMBL" id="ASHX02000001">
    <property type="protein sequence ID" value="OEJ94613.1"/>
    <property type="molecule type" value="Genomic_DNA"/>
</dbReference>
<evidence type="ECO:0000256" key="1">
    <source>
        <dbReference type="SAM" id="MobiDB-lite"/>
    </source>
</evidence>
<accession>A0A1D3DQL7</accession>
<dbReference type="Pfam" id="PF13400">
    <property type="entry name" value="Tad"/>
    <property type="match status" value="1"/>
</dbReference>
<dbReference type="eggNOG" id="ENOG5031WU6">
    <property type="taxonomic scope" value="Bacteria"/>
</dbReference>
<dbReference type="Proteomes" id="UP000095329">
    <property type="component" value="Unassembled WGS sequence"/>
</dbReference>
<gene>
    <name evidence="4" type="ORF">J116_009155</name>
</gene>